<dbReference type="EMBL" id="AJWY01009151">
    <property type="protein sequence ID" value="EKC59201.1"/>
    <property type="molecule type" value="Genomic_DNA"/>
</dbReference>
<proteinExistence type="predicted"/>
<evidence type="ECO:0000313" key="1">
    <source>
        <dbReference type="EMBL" id="EKC59201.1"/>
    </source>
</evidence>
<reference evidence="1" key="1">
    <citation type="journal article" date="2013" name="Environ. Microbiol.">
        <title>Microbiota from the distal guts of lean and obese adolescents exhibit partial functional redundancy besides clear differences in community structure.</title>
        <authorList>
            <person name="Ferrer M."/>
            <person name="Ruiz A."/>
            <person name="Lanza F."/>
            <person name="Haange S.B."/>
            <person name="Oberbach A."/>
            <person name="Till H."/>
            <person name="Bargiela R."/>
            <person name="Campoy C."/>
            <person name="Segura M.T."/>
            <person name="Richter M."/>
            <person name="von Bergen M."/>
            <person name="Seifert J."/>
            <person name="Suarez A."/>
        </authorList>
    </citation>
    <scope>NUCLEOTIDE SEQUENCE</scope>
</reference>
<comment type="caution">
    <text evidence="1">The sequence shown here is derived from an EMBL/GenBank/DDBJ whole genome shotgun (WGS) entry which is preliminary data.</text>
</comment>
<accession>K1TIZ5</accession>
<name>K1TIZ5_9ZZZZ</name>
<dbReference type="AlphaFoldDB" id="K1TIZ5"/>
<gene>
    <name evidence="1" type="ORF">LEA_13485</name>
</gene>
<sequence>MAEYLKNVIKNEWEAKDTMTVRSGQIESMLLDMEGVDNVLSVKVDGKTGNCIIDCDYIPKVGEISG</sequence>
<organism evidence="1">
    <name type="scientific">human gut metagenome</name>
    <dbReference type="NCBI Taxonomy" id="408170"/>
    <lineage>
        <taxon>unclassified sequences</taxon>
        <taxon>metagenomes</taxon>
        <taxon>organismal metagenomes</taxon>
    </lineage>
</organism>
<protein>
    <submittedName>
        <fullName evidence="1">Uncharacterized protein</fullName>
    </submittedName>
</protein>